<keyword evidence="4 7" id="KW-0812">Transmembrane</keyword>
<dbReference type="InterPro" id="IPR035906">
    <property type="entry name" value="MetI-like_sf"/>
</dbReference>
<proteinExistence type="inferred from homology"/>
<feature type="domain" description="ABC transmembrane type-1" evidence="8">
    <location>
        <begin position="73"/>
        <end position="252"/>
    </location>
</feature>
<evidence type="ECO:0000256" key="4">
    <source>
        <dbReference type="ARBA" id="ARBA00022692"/>
    </source>
</evidence>
<dbReference type="Proteomes" id="UP000003704">
    <property type="component" value="Unassembled WGS sequence"/>
</dbReference>
<evidence type="ECO:0000256" key="5">
    <source>
        <dbReference type="ARBA" id="ARBA00022989"/>
    </source>
</evidence>
<evidence type="ECO:0000259" key="8">
    <source>
        <dbReference type="PROSITE" id="PS50928"/>
    </source>
</evidence>
<feature type="transmembrane region" description="Helical" evidence="7">
    <location>
        <begin position="191"/>
        <end position="209"/>
    </location>
</feature>
<evidence type="ECO:0000256" key="3">
    <source>
        <dbReference type="ARBA" id="ARBA00022475"/>
    </source>
</evidence>
<evidence type="ECO:0000256" key="7">
    <source>
        <dbReference type="RuleBase" id="RU363032"/>
    </source>
</evidence>
<evidence type="ECO:0000256" key="2">
    <source>
        <dbReference type="ARBA" id="ARBA00022448"/>
    </source>
</evidence>
<comment type="similarity">
    <text evidence="7">Belongs to the binding-protein-dependent transport system permease family.</text>
</comment>
<evidence type="ECO:0000313" key="10">
    <source>
        <dbReference type="Proteomes" id="UP000003704"/>
    </source>
</evidence>
<keyword evidence="3" id="KW-1003">Cell membrane</keyword>
<accession>I7ZFE6</accession>
<gene>
    <name evidence="9" type="ORF">WQQ_07560</name>
</gene>
<dbReference type="STRING" id="1172194.WQQ_07560"/>
<evidence type="ECO:0000256" key="1">
    <source>
        <dbReference type="ARBA" id="ARBA00004651"/>
    </source>
</evidence>
<dbReference type="Pfam" id="PF00528">
    <property type="entry name" value="BPD_transp_1"/>
    <property type="match status" value="1"/>
</dbReference>
<dbReference type="GO" id="GO:0010438">
    <property type="term" value="P:cellular response to sulfur starvation"/>
    <property type="evidence" value="ECO:0007669"/>
    <property type="project" value="TreeGrafter"/>
</dbReference>
<evidence type="ECO:0000256" key="6">
    <source>
        <dbReference type="ARBA" id="ARBA00023136"/>
    </source>
</evidence>
<dbReference type="PROSITE" id="PS50928">
    <property type="entry name" value="ABC_TM1"/>
    <property type="match status" value="1"/>
</dbReference>
<dbReference type="SUPFAM" id="SSF161098">
    <property type="entry name" value="MetI-like"/>
    <property type="match status" value="1"/>
</dbReference>
<dbReference type="PANTHER" id="PTHR30151:SF25">
    <property type="entry name" value="TAURINE TRANSPORT SYSTEM PERMEASE PROTEIN TAUC"/>
    <property type="match status" value="1"/>
</dbReference>
<dbReference type="EMBL" id="AKGD01000001">
    <property type="protein sequence ID" value="EIT70619.1"/>
    <property type="molecule type" value="Genomic_DNA"/>
</dbReference>
<keyword evidence="2 7" id="KW-0813">Transport</keyword>
<dbReference type="AlphaFoldDB" id="I7ZFE6"/>
<keyword evidence="10" id="KW-1185">Reference proteome</keyword>
<keyword evidence="6 7" id="KW-0472">Membrane</keyword>
<sequence length="271" mass="29171">MRLVPRRDARLGSGLSWLLLLALIALYFAVAEHRIALDPLDRRMPGFSQMLSAMADAAFTADGEGRYRLWHDTAASLGSLVPALVISALIGLVIGIACGAQPLFAASLSPALTAFSTIPALALLPVLLIWHPASNPQLPLLVLGLTPLIAREIQQQTRALGREQIDRAFTLGANGWTLVTRVILPQMLPRLLVALRIHLGVAWLLLIAGEALSESPGLGQRLFALRAEAAMALILPYLLWIALLVYAGDGLLRIAPSRLFPWFTHGARAAA</sequence>
<name>I7ZFE6_9GAMM</name>
<feature type="transmembrane region" description="Helical" evidence="7">
    <location>
        <begin position="77"/>
        <end position="99"/>
    </location>
</feature>
<dbReference type="Gene3D" id="1.10.3720.10">
    <property type="entry name" value="MetI-like"/>
    <property type="match status" value="1"/>
</dbReference>
<dbReference type="CDD" id="cd06261">
    <property type="entry name" value="TM_PBP2"/>
    <property type="match status" value="1"/>
</dbReference>
<evidence type="ECO:0000313" key="9">
    <source>
        <dbReference type="EMBL" id="EIT70619.1"/>
    </source>
</evidence>
<dbReference type="InterPro" id="IPR000515">
    <property type="entry name" value="MetI-like"/>
</dbReference>
<reference evidence="9 10" key="1">
    <citation type="journal article" date="2012" name="J. Bacteriol.">
        <title>Genome Sequence of n-Alkane-Degrading Hydrocarboniphaga effusa Strain AP103T (ATCC BAA-332T).</title>
        <authorList>
            <person name="Chang H.K."/>
            <person name="Zylstra G.J."/>
            <person name="Chae J.C."/>
        </authorList>
    </citation>
    <scope>NUCLEOTIDE SEQUENCE [LARGE SCALE GENOMIC DNA]</scope>
    <source>
        <strain evidence="9 10">AP103</strain>
    </source>
</reference>
<dbReference type="RefSeq" id="WP_007183712.1">
    <property type="nucleotide sequence ID" value="NZ_AKGD01000001.1"/>
</dbReference>
<protein>
    <recommendedName>
        <fullName evidence="8">ABC transmembrane type-1 domain-containing protein</fullName>
    </recommendedName>
</protein>
<comment type="subcellular location">
    <subcellularLocation>
        <location evidence="1 7">Cell membrane</location>
        <topology evidence="1 7">Multi-pass membrane protein</topology>
    </subcellularLocation>
</comment>
<dbReference type="OrthoDB" id="258894at2"/>
<dbReference type="GO" id="GO:0055085">
    <property type="term" value="P:transmembrane transport"/>
    <property type="evidence" value="ECO:0007669"/>
    <property type="project" value="InterPro"/>
</dbReference>
<comment type="caution">
    <text evidence="9">The sequence shown here is derived from an EMBL/GenBank/DDBJ whole genome shotgun (WGS) entry which is preliminary data.</text>
</comment>
<feature type="transmembrane region" description="Helical" evidence="7">
    <location>
        <begin position="111"/>
        <end position="130"/>
    </location>
</feature>
<dbReference type="GO" id="GO:0005886">
    <property type="term" value="C:plasma membrane"/>
    <property type="evidence" value="ECO:0007669"/>
    <property type="project" value="UniProtKB-SubCell"/>
</dbReference>
<dbReference type="PANTHER" id="PTHR30151">
    <property type="entry name" value="ALKANE SULFONATE ABC TRANSPORTER-RELATED, MEMBRANE SUBUNIT"/>
    <property type="match status" value="1"/>
</dbReference>
<feature type="transmembrane region" description="Helical" evidence="7">
    <location>
        <begin position="229"/>
        <end position="248"/>
    </location>
</feature>
<organism evidence="9 10">
    <name type="scientific">Hydrocarboniphaga effusa AP103</name>
    <dbReference type="NCBI Taxonomy" id="1172194"/>
    <lineage>
        <taxon>Bacteria</taxon>
        <taxon>Pseudomonadati</taxon>
        <taxon>Pseudomonadota</taxon>
        <taxon>Gammaproteobacteria</taxon>
        <taxon>Nevskiales</taxon>
        <taxon>Nevskiaceae</taxon>
        <taxon>Hydrocarboniphaga</taxon>
    </lineage>
</organism>
<keyword evidence="5 7" id="KW-1133">Transmembrane helix</keyword>